<dbReference type="AlphaFoldDB" id="Q7RFW5"/>
<dbReference type="EMBL" id="AABL01001405">
    <property type="protein sequence ID" value="EAA16474.1"/>
    <property type="molecule type" value="Genomic_DNA"/>
</dbReference>
<feature type="compositionally biased region" description="Polar residues" evidence="1">
    <location>
        <begin position="14"/>
        <end position="33"/>
    </location>
</feature>
<accession>Q7RFW5</accession>
<reference evidence="2 3" key="1">
    <citation type="journal article" date="2002" name="Nature">
        <title>Genome sequence and comparative analysis of the model rodent malaria parasite Plasmodium yoelii yoelii.</title>
        <authorList>
            <person name="Carlton J.M."/>
            <person name="Angiuoli S.V."/>
            <person name="Suh B.B."/>
            <person name="Kooij T.W."/>
            <person name="Pertea M."/>
            <person name="Silva J.C."/>
            <person name="Ermolaeva M.D."/>
            <person name="Allen J.E."/>
            <person name="Selengut J.D."/>
            <person name="Koo H.L."/>
            <person name="Peterson J.D."/>
            <person name="Pop M."/>
            <person name="Kosack D.S."/>
            <person name="Shumway M.F."/>
            <person name="Bidwell S.L."/>
            <person name="Shallom S.J."/>
            <person name="van Aken S.E."/>
            <person name="Riedmuller S.B."/>
            <person name="Feldblyum T.V."/>
            <person name="Cho J.K."/>
            <person name="Quackenbush J."/>
            <person name="Sedegah M."/>
            <person name="Shoaibi A."/>
            <person name="Cummings L.M."/>
            <person name="Florens L."/>
            <person name="Yates J.R."/>
            <person name="Raine J.D."/>
            <person name="Sinden R.E."/>
            <person name="Harris M.A."/>
            <person name="Cunningham D.A."/>
            <person name="Preiser P.R."/>
            <person name="Bergman L.W."/>
            <person name="Vaidya A.B."/>
            <person name="van Lin L.H."/>
            <person name="Janse C.J."/>
            <person name="Waters A.P."/>
            <person name="Smith H.O."/>
            <person name="White O.R."/>
            <person name="Salzberg S.L."/>
            <person name="Venter J.C."/>
            <person name="Fraser C.M."/>
            <person name="Hoffman S.L."/>
            <person name="Gardner M.J."/>
            <person name="Carucci D.J."/>
        </authorList>
    </citation>
    <scope>NUCLEOTIDE SEQUENCE [LARGE SCALE GENOMIC DNA]</scope>
    <source>
        <strain evidence="2 3">17XNL</strain>
    </source>
</reference>
<dbReference type="InParanoid" id="Q7RFW5"/>
<comment type="caution">
    <text evidence="2">The sequence shown here is derived from an EMBL/GenBank/DDBJ whole genome shotgun (WGS) entry which is preliminary data.</text>
</comment>
<name>Q7RFW5_PLAYO</name>
<protein>
    <submittedName>
        <fullName evidence="2">Uncharacterized protein</fullName>
    </submittedName>
</protein>
<sequence length="56" mass="6528">MRGYMRNGYRSHSRYATASDGSSKRQGSYNRKNYYSKKPQNKDKGVTFCPHYTIKG</sequence>
<evidence type="ECO:0000256" key="1">
    <source>
        <dbReference type="SAM" id="MobiDB-lite"/>
    </source>
</evidence>
<gene>
    <name evidence="2" type="ORF">PY04587</name>
</gene>
<proteinExistence type="predicted"/>
<organism evidence="2 3">
    <name type="scientific">Plasmodium yoelii yoelii</name>
    <dbReference type="NCBI Taxonomy" id="73239"/>
    <lineage>
        <taxon>Eukaryota</taxon>
        <taxon>Sar</taxon>
        <taxon>Alveolata</taxon>
        <taxon>Apicomplexa</taxon>
        <taxon>Aconoidasida</taxon>
        <taxon>Haemosporida</taxon>
        <taxon>Plasmodiidae</taxon>
        <taxon>Plasmodium</taxon>
        <taxon>Plasmodium (Vinckeia)</taxon>
    </lineage>
</organism>
<evidence type="ECO:0000313" key="3">
    <source>
        <dbReference type="Proteomes" id="UP000008553"/>
    </source>
</evidence>
<evidence type="ECO:0000313" key="2">
    <source>
        <dbReference type="EMBL" id="EAA16474.1"/>
    </source>
</evidence>
<dbReference type="Proteomes" id="UP000008553">
    <property type="component" value="Unassembled WGS sequence"/>
</dbReference>
<dbReference type="PaxDb" id="73239-Q7RFW5"/>
<keyword evidence="3" id="KW-1185">Reference proteome</keyword>
<feature type="region of interest" description="Disordered" evidence="1">
    <location>
        <begin position="1"/>
        <end position="56"/>
    </location>
</feature>